<proteinExistence type="predicted"/>
<keyword evidence="1" id="KW-0812">Transmembrane</keyword>
<keyword evidence="1" id="KW-0472">Membrane</keyword>
<dbReference type="AlphaFoldDB" id="A0A974DYI5"/>
<protein>
    <submittedName>
        <fullName evidence="2">Uncharacterized protein</fullName>
    </submittedName>
</protein>
<organism evidence="2 3">
    <name type="scientific">Xenopus laevis</name>
    <name type="common">African clawed frog</name>
    <dbReference type="NCBI Taxonomy" id="8355"/>
    <lineage>
        <taxon>Eukaryota</taxon>
        <taxon>Metazoa</taxon>
        <taxon>Chordata</taxon>
        <taxon>Craniata</taxon>
        <taxon>Vertebrata</taxon>
        <taxon>Euteleostomi</taxon>
        <taxon>Amphibia</taxon>
        <taxon>Batrachia</taxon>
        <taxon>Anura</taxon>
        <taxon>Pipoidea</taxon>
        <taxon>Pipidae</taxon>
        <taxon>Xenopodinae</taxon>
        <taxon>Xenopus</taxon>
        <taxon>Xenopus</taxon>
    </lineage>
</organism>
<evidence type="ECO:0000256" key="1">
    <source>
        <dbReference type="SAM" id="Phobius"/>
    </source>
</evidence>
<gene>
    <name evidence="2" type="ORF">XELAEV_18006033mg</name>
</gene>
<evidence type="ECO:0000313" key="2">
    <source>
        <dbReference type="EMBL" id="OCU00254.1"/>
    </source>
</evidence>
<name>A0A974DYI5_XENLA</name>
<dbReference type="EMBL" id="CM004466">
    <property type="protein sequence ID" value="OCU00254.1"/>
    <property type="molecule type" value="Genomic_DNA"/>
</dbReference>
<feature type="transmembrane region" description="Helical" evidence="1">
    <location>
        <begin position="6"/>
        <end position="27"/>
    </location>
</feature>
<sequence>MSILYSIGICTKAAFFSLFSILTNVFLSQKLTTTVNNGVRCHDVVQHPVRAKTYKEICVLSKSVSPRVTNILTRPPLAKV</sequence>
<evidence type="ECO:0000313" key="3">
    <source>
        <dbReference type="Proteomes" id="UP000694892"/>
    </source>
</evidence>
<reference evidence="3" key="1">
    <citation type="journal article" date="2016" name="Nature">
        <title>Genome evolution in the allotetraploid frog Xenopus laevis.</title>
        <authorList>
            <person name="Session A.M."/>
            <person name="Uno Y."/>
            <person name="Kwon T."/>
            <person name="Chapman J.A."/>
            <person name="Toyoda A."/>
            <person name="Takahashi S."/>
            <person name="Fukui A."/>
            <person name="Hikosaka A."/>
            <person name="Suzuki A."/>
            <person name="Kondo M."/>
            <person name="van Heeringen S.J."/>
            <person name="Quigley I."/>
            <person name="Heinz S."/>
            <person name="Ogino H."/>
            <person name="Ochi H."/>
            <person name="Hellsten U."/>
            <person name="Lyons J.B."/>
            <person name="Simakov O."/>
            <person name="Putnam N."/>
            <person name="Stites J."/>
            <person name="Kuroki Y."/>
            <person name="Tanaka T."/>
            <person name="Michiue T."/>
            <person name="Watanabe M."/>
            <person name="Bogdanovic O."/>
            <person name="Lister R."/>
            <person name="Georgiou G."/>
            <person name="Paranjpe S.S."/>
            <person name="van Kruijsbergen I."/>
            <person name="Shu S."/>
            <person name="Carlson J."/>
            <person name="Kinoshita T."/>
            <person name="Ohta Y."/>
            <person name="Mawaribuchi S."/>
            <person name="Jenkins J."/>
            <person name="Grimwood J."/>
            <person name="Schmutz J."/>
            <person name="Mitros T."/>
            <person name="Mozaffari S.V."/>
            <person name="Suzuki Y."/>
            <person name="Haramoto Y."/>
            <person name="Yamamoto T.S."/>
            <person name="Takagi C."/>
            <person name="Heald R."/>
            <person name="Miller K."/>
            <person name="Haudenschild C."/>
            <person name="Kitzman J."/>
            <person name="Nakayama T."/>
            <person name="Izutsu Y."/>
            <person name="Robert J."/>
            <person name="Fortriede J."/>
            <person name="Burns K."/>
            <person name="Lotay V."/>
            <person name="Karimi K."/>
            <person name="Yasuoka Y."/>
            <person name="Dichmann D.S."/>
            <person name="Flajnik M.F."/>
            <person name="Houston D.W."/>
            <person name="Shendure J."/>
            <person name="DuPasquier L."/>
            <person name="Vize P.D."/>
            <person name="Zorn A.M."/>
            <person name="Ito M."/>
            <person name="Marcotte E.M."/>
            <person name="Wallingford J.B."/>
            <person name="Ito Y."/>
            <person name="Asashima M."/>
            <person name="Ueno N."/>
            <person name="Matsuda Y."/>
            <person name="Veenstra G.J."/>
            <person name="Fujiyama A."/>
            <person name="Harland R.M."/>
            <person name="Taira M."/>
            <person name="Rokhsar D.S."/>
        </authorList>
    </citation>
    <scope>NUCLEOTIDE SEQUENCE [LARGE SCALE GENOMIC DNA]</scope>
    <source>
        <strain evidence="3">J</strain>
    </source>
</reference>
<keyword evidence="1" id="KW-1133">Transmembrane helix</keyword>
<dbReference type="Proteomes" id="UP000694892">
    <property type="component" value="Chromosome 1L"/>
</dbReference>
<accession>A0A974DYI5</accession>